<accession>A0A1Y1WR82</accession>
<dbReference type="EMBL" id="MCFG01000346">
    <property type="protein sequence ID" value="ORX75634.1"/>
    <property type="molecule type" value="Genomic_DNA"/>
</dbReference>
<keyword evidence="2" id="KW-1185">Reference proteome</keyword>
<evidence type="ECO:0000313" key="2">
    <source>
        <dbReference type="Proteomes" id="UP000193944"/>
    </source>
</evidence>
<protein>
    <submittedName>
        <fullName evidence="1">Uncharacterized protein</fullName>
    </submittedName>
</protein>
<reference evidence="1 2" key="1">
    <citation type="submission" date="2016-08" db="EMBL/GenBank/DDBJ databases">
        <title>A Parts List for Fungal Cellulosomes Revealed by Comparative Genomics.</title>
        <authorList>
            <consortium name="DOE Joint Genome Institute"/>
            <person name="Haitjema C.H."/>
            <person name="Gilmore S.P."/>
            <person name="Henske J.K."/>
            <person name="Solomon K.V."/>
            <person name="De Groot R."/>
            <person name="Kuo A."/>
            <person name="Mondo S.J."/>
            <person name="Salamov A.A."/>
            <person name="Labutti K."/>
            <person name="Zhao Z."/>
            <person name="Chiniquy J."/>
            <person name="Barry K."/>
            <person name="Brewer H.M."/>
            <person name="Purvine S.O."/>
            <person name="Wright A.T."/>
            <person name="Boxma B."/>
            <person name="Van Alen T."/>
            <person name="Hackstein J.H."/>
            <person name="Baker S.E."/>
            <person name="Grigoriev I.V."/>
            <person name="O'Malley M.A."/>
        </authorList>
    </citation>
    <scope>NUCLEOTIDE SEQUENCE [LARGE SCALE GENOMIC DNA]</scope>
    <source>
        <strain evidence="1 2">S4</strain>
    </source>
</reference>
<dbReference type="AlphaFoldDB" id="A0A1Y1WR82"/>
<reference evidence="1 2" key="2">
    <citation type="submission" date="2016-08" db="EMBL/GenBank/DDBJ databases">
        <title>Pervasive Adenine N6-methylation of Active Genes in Fungi.</title>
        <authorList>
            <consortium name="DOE Joint Genome Institute"/>
            <person name="Mondo S.J."/>
            <person name="Dannebaum R.O."/>
            <person name="Kuo R.C."/>
            <person name="Labutti K."/>
            <person name="Haridas S."/>
            <person name="Kuo A."/>
            <person name="Salamov A."/>
            <person name="Ahrendt S.R."/>
            <person name="Lipzen A."/>
            <person name="Sullivan W."/>
            <person name="Andreopoulos W.B."/>
            <person name="Clum A."/>
            <person name="Lindquist E."/>
            <person name="Daum C."/>
            <person name="Ramamoorthy G.K."/>
            <person name="Gryganskyi A."/>
            <person name="Culley D."/>
            <person name="Magnuson J.K."/>
            <person name="James T.Y."/>
            <person name="O'Malley M.A."/>
            <person name="Stajich J.E."/>
            <person name="Spatafora J.W."/>
            <person name="Visel A."/>
            <person name="Grigoriev I.V."/>
        </authorList>
    </citation>
    <scope>NUCLEOTIDE SEQUENCE [LARGE SCALE GENOMIC DNA]</scope>
    <source>
        <strain evidence="1 2">S4</strain>
    </source>
</reference>
<name>A0A1Y1WR82_9FUNG</name>
<comment type="caution">
    <text evidence="1">The sequence shown here is derived from an EMBL/GenBank/DDBJ whole genome shotgun (WGS) entry which is preliminary data.</text>
</comment>
<dbReference type="Proteomes" id="UP000193944">
    <property type="component" value="Unassembled WGS sequence"/>
</dbReference>
<sequence>MKYTNVKFSCEEDLSVYKDSLLFSNGNIIATLSATDNNGNIIDMELVVVGEIRIKFINDENSSYYSDPKDYPDELRNTIEKGMYDLLDIRNNNWFELSFSIKNINGKVLASDGDVYENDISIMTKDELKQEMLDYCDIIIDYYT</sequence>
<organism evidence="1 2">
    <name type="scientific">Anaeromyces robustus</name>
    <dbReference type="NCBI Taxonomy" id="1754192"/>
    <lineage>
        <taxon>Eukaryota</taxon>
        <taxon>Fungi</taxon>
        <taxon>Fungi incertae sedis</taxon>
        <taxon>Chytridiomycota</taxon>
        <taxon>Chytridiomycota incertae sedis</taxon>
        <taxon>Neocallimastigomycetes</taxon>
        <taxon>Neocallimastigales</taxon>
        <taxon>Neocallimastigaceae</taxon>
        <taxon>Anaeromyces</taxon>
    </lineage>
</organism>
<gene>
    <name evidence="1" type="ORF">BCR32DRAFT_249427</name>
</gene>
<proteinExistence type="predicted"/>
<evidence type="ECO:0000313" key="1">
    <source>
        <dbReference type="EMBL" id="ORX75634.1"/>
    </source>
</evidence>